<organism evidence="3 4">
    <name type="scientific">Xenophilus arseniciresistens</name>
    <dbReference type="NCBI Taxonomy" id="1283306"/>
    <lineage>
        <taxon>Bacteria</taxon>
        <taxon>Pseudomonadati</taxon>
        <taxon>Pseudomonadota</taxon>
        <taxon>Betaproteobacteria</taxon>
        <taxon>Burkholderiales</taxon>
        <taxon>Comamonadaceae</taxon>
        <taxon>Xenophilus</taxon>
    </lineage>
</organism>
<dbReference type="InterPro" id="IPR042100">
    <property type="entry name" value="Bug_dom1"/>
</dbReference>
<dbReference type="SUPFAM" id="SSF53850">
    <property type="entry name" value="Periplasmic binding protein-like II"/>
    <property type="match status" value="1"/>
</dbReference>
<keyword evidence="2" id="KW-0732">Signal</keyword>
<sequence>MQNRRTALAMLAGTTLGLGAAARAATSYPSRPLRWVVPYPAGGGSDFMARVVGQPLSVLAGQGVVVDNKPGGNGAIAVADVLRAAPDGHTMINVDNGTLVFNPVLYRKLGYAPDKDLRLVSLLARAPMILVVGPNHPARDVKEFLAQARSQPGALNFGSAGAGTPQHMAMEMLMHQAGLRMTHIPYKGSAPALGDLAGGQIPALMSDYAAAGGFLQSGKLRALAIADSKRHPRLPDVPTFTELGLPGVEATALVGVAVRANTPDAAVDALQKYIAQALADPSVRSRYTDVGLEPVGNTPQAFTQLIAAENARWQPLIRSLGITLD</sequence>
<dbReference type="AlphaFoldDB" id="A0AAE3T2C7"/>
<dbReference type="Proteomes" id="UP001212602">
    <property type="component" value="Unassembled WGS sequence"/>
</dbReference>
<dbReference type="InterPro" id="IPR006311">
    <property type="entry name" value="TAT_signal"/>
</dbReference>
<keyword evidence="4" id="KW-1185">Reference proteome</keyword>
<evidence type="ECO:0000256" key="1">
    <source>
        <dbReference type="ARBA" id="ARBA00006987"/>
    </source>
</evidence>
<proteinExistence type="inferred from homology"/>
<dbReference type="PANTHER" id="PTHR42928:SF5">
    <property type="entry name" value="BLR1237 PROTEIN"/>
    <property type="match status" value="1"/>
</dbReference>
<protein>
    <submittedName>
        <fullName evidence="3">Tripartite tricarboxylate transporter substrate binding protein</fullName>
    </submittedName>
</protein>
<dbReference type="PANTHER" id="PTHR42928">
    <property type="entry name" value="TRICARBOXYLATE-BINDING PROTEIN"/>
    <property type="match status" value="1"/>
</dbReference>
<feature type="signal peptide" evidence="2">
    <location>
        <begin position="1"/>
        <end position="24"/>
    </location>
</feature>
<reference evidence="3" key="1">
    <citation type="submission" date="2023-01" db="EMBL/GenBank/DDBJ databases">
        <title>Xenophilus mangrovi sp. nov., isolated from soil of Mangrove nature reserve.</title>
        <authorList>
            <person name="Xu S."/>
            <person name="Liu Z."/>
            <person name="Xu Y."/>
        </authorList>
    </citation>
    <scope>NUCLEOTIDE SEQUENCE</scope>
    <source>
        <strain evidence="3">YW8</strain>
    </source>
</reference>
<feature type="chain" id="PRO_5042286949" evidence="2">
    <location>
        <begin position="25"/>
        <end position="325"/>
    </location>
</feature>
<comment type="similarity">
    <text evidence="1">Belongs to the UPF0065 (bug) family.</text>
</comment>
<dbReference type="RefSeq" id="WP_271430126.1">
    <property type="nucleotide sequence ID" value="NZ_JAQIPB010000012.1"/>
</dbReference>
<comment type="caution">
    <text evidence="3">The sequence shown here is derived from an EMBL/GenBank/DDBJ whole genome shotgun (WGS) entry which is preliminary data.</text>
</comment>
<dbReference type="Gene3D" id="3.40.190.150">
    <property type="entry name" value="Bordetella uptake gene, domain 1"/>
    <property type="match status" value="1"/>
</dbReference>
<evidence type="ECO:0000313" key="3">
    <source>
        <dbReference type="EMBL" id="MDA7418926.1"/>
    </source>
</evidence>
<dbReference type="EMBL" id="JAQIPB010000012">
    <property type="protein sequence ID" value="MDA7418926.1"/>
    <property type="molecule type" value="Genomic_DNA"/>
</dbReference>
<gene>
    <name evidence="3" type="ORF">PGB34_21360</name>
</gene>
<dbReference type="Pfam" id="PF03401">
    <property type="entry name" value="TctC"/>
    <property type="match status" value="1"/>
</dbReference>
<dbReference type="PROSITE" id="PS51318">
    <property type="entry name" value="TAT"/>
    <property type="match status" value="1"/>
</dbReference>
<dbReference type="Gene3D" id="3.40.190.10">
    <property type="entry name" value="Periplasmic binding protein-like II"/>
    <property type="match status" value="1"/>
</dbReference>
<evidence type="ECO:0000313" key="4">
    <source>
        <dbReference type="Proteomes" id="UP001212602"/>
    </source>
</evidence>
<dbReference type="InterPro" id="IPR005064">
    <property type="entry name" value="BUG"/>
</dbReference>
<dbReference type="PIRSF" id="PIRSF017082">
    <property type="entry name" value="YflP"/>
    <property type="match status" value="1"/>
</dbReference>
<evidence type="ECO:0000256" key="2">
    <source>
        <dbReference type="SAM" id="SignalP"/>
    </source>
</evidence>
<dbReference type="CDD" id="cd07012">
    <property type="entry name" value="PBP2_Bug_TTT"/>
    <property type="match status" value="1"/>
</dbReference>
<name>A0AAE3T2C7_9BURK</name>
<accession>A0AAE3T2C7</accession>